<feature type="signal peptide" evidence="8">
    <location>
        <begin position="1"/>
        <end position="33"/>
    </location>
</feature>
<dbReference type="InParanoid" id="A0A0G4G3Y9"/>
<reference evidence="10 11" key="1">
    <citation type="submission" date="2014-11" db="EMBL/GenBank/DDBJ databases">
        <authorList>
            <person name="Zhu J."/>
            <person name="Qi W."/>
            <person name="Song R."/>
        </authorList>
    </citation>
    <scope>NUCLEOTIDE SEQUENCE [LARGE SCALE GENOMIC DNA]</scope>
</reference>
<dbReference type="Pfam" id="PF00085">
    <property type="entry name" value="Thioredoxin"/>
    <property type="match status" value="1"/>
</dbReference>
<dbReference type="PANTHER" id="PTHR18929:SF132">
    <property type="entry name" value="PROTEIN DISULFIDE-ISOMERASE A3"/>
    <property type="match status" value="1"/>
</dbReference>
<dbReference type="PANTHER" id="PTHR18929">
    <property type="entry name" value="PROTEIN DISULFIDE ISOMERASE"/>
    <property type="match status" value="1"/>
</dbReference>
<feature type="chain" id="PRO_5005189947" description="protein disulfide-isomerase" evidence="8">
    <location>
        <begin position="34"/>
        <end position="344"/>
    </location>
</feature>
<comment type="similarity">
    <text evidence="3">Belongs to the protein disulfide isomerase family.</text>
</comment>
<dbReference type="EMBL" id="CDMY01000562">
    <property type="protein sequence ID" value="CEM23147.1"/>
    <property type="molecule type" value="Genomic_DNA"/>
</dbReference>
<feature type="domain" description="Thioredoxin" evidence="9">
    <location>
        <begin position="172"/>
        <end position="325"/>
    </location>
</feature>
<evidence type="ECO:0000259" key="9">
    <source>
        <dbReference type="PROSITE" id="PS51352"/>
    </source>
</evidence>
<dbReference type="VEuPathDB" id="CryptoDB:Vbra_16968"/>
<dbReference type="PhylomeDB" id="A0A0G4G3Y9"/>
<dbReference type="GO" id="GO:0003756">
    <property type="term" value="F:protein disulfide isomerase activity"/>
    <property type="evidence" value="ECO:0007669"/>
    <property type="project" value="UniProtKB-EC"/>
</dbReference>
<evidence type="ECO:0000313" key="10">
    <source>
        <dbReference type="EMBL" id="CEM23147.1"/>
    </source>
</evidence>
<dbReference type="GO" id="GO:0034976">
    <property type="term" value="P:response to endoplasmic reticulum stress"/>
    <property type="evidence" value="ECO:0007669"/>
    <property type="project" value="TreeGrafter"/>
</dbReference>
<organism evidence="10 11">
    <name type="scientific">Vitrella brassicaformis (strain CCMP3155)</name>
    <dbReference type="NCBI Taxonomy" id="1169540"/>
    <lineage>
        <taxon>Eukaryota</taxon>
        <taxon>Sar</taxon>
        <taxon>Alveolata</taxon>
        <taxon>Colpodellida</taxon>
        <taxon>Vitrellaceae</taxon>
        <taxon>Vitrella</taxon>
    </lineage>
</organism>
<dbReference type="Gene3D" id="3.40.30.10">
    <property type="entry name" value="Glutaredoxin"/>
    <property type="match status" value="2"/>
</dbReference>
<dbReference type="GO" id="GO:0006457">
    <property type="term" value="P:protein folding"/>
    <property type="evidence" value="ECO:0007669"/>
    <property type="project" value="TreeGrafter"/>
</dbReference>
<dbReference type="InterPro" id="IPR036249">
    <property type="entry name" value="Thioredoxin-like_sf"/>
</dbReference>
<evidence type="ECO:0000256" key="1">
    <source>
        <dbReference type="ARBA" id="ARBA00001182"/>
    </source>
</evidence>
<dbReference type="GO" id="GO:0005788">
    <property type="term" value="C:endoplasmic reticulum lumen"/>
    <property type="evidence" value="ECO:0007669"/>
    <property type="project" value="UniProtKB-SubCell"/>
</dbReference>
<dbReference type="OrthoDB" id="72053at2759"/>
<evidence type="ECO:0000256" key="4">
    <source>
        <dbReference type="ARBA" id="ARBA00012723"/>
    </source>
</evidence>
<evidence type="ECO:0000313" key="11">
    <source>
        <dbReference type="Proteomes" id="UP000041254"/>
    </source>
</evidence>
<accession>A0A0G4G3Y9</accession>
<keyword evidence="6" id="KW-0413">Isomerase</keyword>
<dbReference type="AlphaFoldDB" id="A0A0G4G3Y9"/>
<evidence type="ECO:0000256" key="5">
    <source>
        <dbReference type="ARBA" id="ARBA00022824"/>
    </source>
</evidence>
<evidence type="ECO:0000256" key="6">
    <source>
        <dbReference type="ARBA" id="ARBA00023235"/>
    </source>
</evidence>
<keyword evidence="5" id="KW-0256">Endoplasmic reticulum</keyword>
<sequence length="344" mass="38324">MKPSVGLRIPQWAAGWAFNLGLLLVVLTLPALCDDSSSSELHSIGTDASGGKASLRSSVKFYEWNPSTEDMIKRHRIKTLMLLFADKGQASHWEGCYQALQHAANIHKKRDILHVAVPVEFIQPFQFFLGDDPENDAPFAVIVEVNNGFKKYRLTADSAKGGSIISGGGGNPVCSNKALERYEKSYFDGKLTPWLRSEEPYEDEGGGALKPLVGAHFEQKVIKAKKDVAVFFYAPWCGHCKRFEPRFSELADKHRNVESLIFYKIDITKNDVVHKGVKVDRVPYVRLFPANDKDTPRVFEHSRPDVVGYGSDFLSKNADIKFDLAKANEAAAAKHNGSELLIEL</sequence>
<evidence type="ECO:0000256" key="2">
    <source>
        <dbReference type="ARBA" id="ARBA00004319"/>
    </source>
</evidence>
<dbReference type="EC" id="5.3.4.1" evidence="4"/>
<evidence type="ECO:0000256" key="7">
    <source>
        <dbReference type="ARBA" id="ARBA00023284"/>
    </source>
</evidence>
<comment type="subcellular location">
    <subcellularLocation>
        <location evidence="2">Endoplasmic reticulum lumen</location>
    </subcellularLocation>
</comment>
<dbReference type="STRING" id="1169540.A0A0G4G3Y9"/>
<name>A0A0G4G3Y9_VITBC</name>
<dbReference type="InterPro" id="IPR013766">
    <property type="entry name" value="Thioredoxin_domain"/>
</dbReference>
<keyword evidence="7" id="KW-0676">Redox-active center</keyword>
<comment type="catalytic activity">
    <reaction evidence="1">
        <text>Catalyzes the rearrangement of -S-S- bonds in proteins.</text>
        <dbReference type="EC" id="5.3.4.1"/>
    </reaction>
</comment>
<dbReference type="PROSITE" id="PS51352">
    <property type="entry name" value="THIOREDOXIN_2"/>
    <property type="match status" value="1"/>
</dbReference>
<dbReference type="SUPFAM" id="SSF52833">
    <property type="entry name" value="Thioredoxin-like"/>
    <property type="match status" value="1"/>
</dbReference>
<evidence type="ECO:0000256" key="8">
    <source>
        <dbReference type="SAM" id="SignalP"/>
    </source>
</evidence>
<gene>
    <name evidence="10" type="ORF">Vbra_16968</name>
</gene>
<dbReference type="Proteomes" id="UP000041254">
    <property type="component" value="Unassembled WGS sequence"/>
</dbReference>
<proteinExistence type="inferred from homology"/>
<keyword evidence="8" id="KW-0732">Signal</keyword>
<keyword evidence="11" id="KW-1185">Reference proteome</keyword>
<evidence type="ECO:0000256" key="3">
    <source>
        <dbReference type="ARBA" id="ARBA00006347"/>
    </source>
</evidence>
<protein>
    <recommendedName>
        <fullName evidence="4">protein disulfide-isomerase</fullName>
        <ecNumber evidence="4">5.3.4.1</ecNumber>
    </recommendedName>
</protein>